<organism evidence="8 9">
    <name type="scientific">Piromyces finnis</name>
    <dbReference type="NCBI Taxonomy" id="1754191"/>
    <lineage>
        <taxon>Eukaryota</taxon>
        <taxon>Fungi</taxon>
        <taxon>Fungi incertae sedis</taxon>
        <taxon>Chytridiomycota</taxon>
        <taxon>Chytridiomycota incertae sedis</taxon>
        <taxon>Neocallimastigomycetes</taxon>
        <taxon>Neocallimastigales</taxon>
        <taxon>Neocallimastigaceae</taxon>
        <taxon>Piromyces</taxon>
    </lineage>
</organism>
<evidence type="ECO:0000256" key="2">
    <source>
        <dbReference type="ARBA" id="ARBA00022692"/>
    </source>
</evidence>
<dbReference type="GO" id="GO:0016020">
    <property type="term" value="C:membrane"/>
    <property type="evidence" value="ECO:0007669"/>
    <property type="project" value="UniProtKB-SubCell"/>
</dbReference>
<proteinExistence type="predicted"/>
<reference evidence="8 9" key="1">
    <citation type="submission" date="2016-08" db="EMBL/GenBank/DDBJ databases">
        <title>Genomes of anaerobic fungi encode conserved fungal cellulosomes for biomass hydrolysis.</title>
        <authorList>
            <consortium name="DOE Joint Genome Institute"/>
            <person name="Haitjema C.H."/>
            <person name="Gilmore S.P."/>
            <person name="Henske J.K."/>
            <person name="Solomon K.V."/>
            <person name="De Groot R."/>
            <person name="Kuo A."/>
            <person name="Mondo S.J."/>
            <person name="Salamov A.A."/>
            <person name="Labutti K."/>
            <person name="Zhao Z."/>
            <person name="Chiniquy J."/>
            <person name="Barry K."/>
            <person name="Brewer H.M."/>
            <person name="Purvine S.O."/>
            <person name="Wright A.T."/>
            <person name="Boxma B."/>
            <person name="Van Alen T."/>
            <person name="Hackstein J.H."/>
            <person name="Baker S.E."/>
            <person name="Grigoriev I.V."/>
            <person name="O'Malley M.A."/>
        </authorList>
    </citation>
    <scope>NUCLEOTIDE SEQUENCE [LARGE SCALE GENOMIC DNA]</scope>
    <source>
        <strain evidence="9">finn</strain>
    </source>
</reference>
<comment type="caution">
    <text evidence="5">Lacks conserved residue(s) required for the propagation of feature annotation.</text>
</comment>
<dbReference type="Pfam" id="PF00003">
    <property type="entry name" value="7tm_3"/>
    <property type="match status" value="1"/>
</dbReference>
<evidence type="ECO:0000256" key="6">
    <source>
        <dbReference type="SAM" id="Phobius"/>
    </source>
</evidence>
<keyword evidence="5" id="KW-0245">EGF-like domain</keyword>
<protein>
    <recommendedName>
        <fullName evidence="7">EGF-like domain-containing protein</fullName>
    </recommendedName>
</protein>
<comment type="caution">
    <text evidence="8">The sequence shown here is derived from an EMBL/GenBank/DDBJ whole genome shotgun (WGS) entry which is preliminary data.</text>
</comment>
<comment type="subcellular location">
    <subcellularLocation>
        <location evidence="1">Membrane</location>
        <topology evidence="1">Multi-pass membrane protein</topology>
    </subcellularLocation>
</comment>
<feature type="transmembrane region" description="Helical" evidence="6">
    <location>
        <begin position="47"/>
        <end position="71"/>
    </location>
</feature>
<dbReference type="GO" id="GO:0004930">
    <property type="term" value="F:G protein-coupled receptor activity"/>
    <property type="evidence" value="ECO:0007669"/>
    <property type="project" value="InterPro"/>
</dbReference>
<evidence type="ECO:0000256" key="1">
    <source>
        <dbReference type="ARBA" id="ARBA00004141"/>
    </source>
</evidence>
<keyword evidence="3 6" id="KW-1133">Transmembrane helix</keyword>
<name>A0A1Y1VJQ0_9FUNG</name>
<keyword evidence="5" id="KW-1015">Disulfide bond</keyword>
<dbReference type="OrthoDB" id="6262482at2759"/>
<feature type="transmembrane region" description="Helical" evidence="6">
    <location>
        <begin position="83"/>
        <end position="100"/>
    </location>
</feature>
<reference evidence="8 9" key="2">
    <citation type="submission" date="2016-08" db="EMBL/GenBank/DDBJ databases">
        <title>Pervasive Adenine N6-methylation of Active Genes in Fungi.</title>
        <authorList>
            <consortium name="DOE Joint Genome Institute"/>
            <person name="Mondo S.J."/>
            <person name="Dannebaum R.O."/>
            <person name="Kuo R.C."/>
            <person name="Labutti K."/>
            <person name="Haridas S."/>
            <person name="Kuo A."/>
            <person name="Salamov A."/>
            <person name="Ahrendt S.R."/>
            <person name="Lipzen A."/>
            <person name="Sullivan W."/>
            <person name="Andreopoulos W.B."/>
            <person name="Clum A."/>
            <person name="Lindquist E."/>
            <person name="Daum C."/>
            <person name="Ramamoorthy G.K."/>
            <person name="Gryganskyi A."/>
            <person name="Culley D."/>
            <person name="Magnuson J.K."/>
            <person name="James T.Y."/>
            <person name="O'Malley M.A."/>
            <person name="Stajich J.E."/>
            <person name="Spatafora J.W."/>
            <person name="Visel A."/>
            <person name="Grigoriev I.V."/>
        </authorList>
    </citation>
    <scope>NUCLEOTIDE SEQUENCE [LARGE SCALE GENOMIC DNA]</scope>
    <source>
        <strain evidence="9">finn</strain>
    </source>
</reference>
<sequence length="122" mass="14345">YLPKCNPQCVNAGKCVNDNLCDCSKTSFTGKTCSEYYKQKRNKITDYLFLFLSYILIALTITVFVGIYFYRKNQIIKAASYDFLNFMLVGILLNALYIIFQIKEHFTKTDCYFYYIFDNLVC</sequence>
<dbReference type="Gene3D" id="2.10.25.10">
    <property type="entry name" value="Laminin"/>
    <property type="match status" value="1"/>
</dbReference>
<evidence type="ECO:0000256" key="3">
    <source>
        <dbReference type="ARBA" id="ARBA00022989"/>
    </source>
</evidence>
<dbReference type="Proteomes" id="UP000193719">
    <property type="component" value="Unassembled WGS sequence"/>
</dbReference>
<evidence type="ECO:0000259" key="7">
    <source>
        <dbReference type="PROSITE" id="PS50026"/>
    </source>
</evidence>
<evidence type="ECO:0000256" key="5">
    <source>
        <dbReference type="PROSITE-ProRule" id="PRU00076"/>
    </source>
</evidence>
<evidence type="ECO:0000313" key="8">
    <source>
        <dbReference type="EMBL" id="ORX57940.1"/>
    </source>
</evidence>
<keyword evidence="4 6" id="KW-0472">Membrane</keyword>
<feature type="disulfide bond" evidence="5">
    <location>
        <begin position="5"/>
        <end position="15"/>
    </location>
</feature>
<evidence type="ECO:0000256" key="4">
    <source>
        <dbReference type="ARBA" id="ARBA00023136"/>
    </source>
</evidence>
<dbReference type="InterPro" id="IPR017978">
    <property type="entry name" value="GPCR_3_C"/>
</dbReference>
<keyword evidence="2 6" id="KW-0812">Transmembrane</keyword>
<dbReference type="EMBL" id="MCFH01000005">
    <property type="protein sequence ID" value="ORX57940.1"/>
    <property type="molecule type" value="Genomic_DNA"/>
</dbReference>
<evidence type="ECO:0000313" key="9">
    <source>
        <dbReference type="Proteomes" id="UP000193719"/>
    </source>
</evidence>
<feature type="domain" description="EGF-like" evidence="7">
    <location>
        <begin position="1"/>
        <end position="34"/>
    </location>
</feature>
<dbReference type="PROSITE" id="PS50026">
    <property type="entry name" value="EGF_3"/>
    <property type="match status" value="1"/>
</dbReference>
<gene>
    <name evidence="8" type="ORF">BCR36DRAFT_277581</name>
</gene>
<feature type="non-terminal residue" evidence="8">
    <location>
        <position position="1"/>
    </location>
</feature>
<accession>A0A1Y1VJQ0</accession>
<dbReference type="AlphaFoldDB" id="A0A1Y1VJQ0"/>
<dbReference type="InterPro" id="IPR000742">
    <property type="entry name" value="EGF"/>
</dbReference>
<keyword evidence="9" id="KW-1185">Reference proteome</keyword>